<protein>
    <submittedName>
        <fullName evidence="1">Uncharacterized protein</fullName>
    </submittedName>
</protein>
<evidence type="ECO:0000313" key="1">
    <source>
        <dbReference type="EMBL" id="OQE21031.1"/>
    </source>
</evidence>
<accession>A0A1V6T4G7</accession>
<dbReference type="EMBL" id="MLKD01000012">
    <property type="protein sequence ID" value="OQE21031.1"/>
    <property type="molecule type" value="Genomic_DNA"/>
</dbReference>
<reference evidence="2" key="1">
    <citation type="journal article" date="2017" name="Nat. Microbiol.">
        <title>Global analysis of biosynthetic gene clusters reveals vast potential of secondary metabolite production in Penicillium species.</title>
        <authorList>
            <person name="Nielsen J.C."/>
            <person name="Grijseels S."/>
            <person name="Prigent S."/>
            <person name="Ji B."/>
            <person name="Dainat J."/>
            <person name="Nielsen K.F."/>
            <person name="Frisvad J.C."/>
            <person name="Workman M."/>
            <person name="Nielsen J."/>
        </authorList>
    </citation>
    <scope>NUCLEOTIDE SEQUENCE [LARGE SCALE GENOMIC DNA]</scope>
    <source>
        <strain evidence="2">IBT 24891</strain>
    </source>
</reference>
<dbReference type="OrthoDB" id="3945550at2759"/>
<proteinExistence type="predicted"/>
<sequence>MSPKLYLRGEEGHTPTTRTMPFVPELRINIGSKDRLPETDDGFLPQILALHDIFAAFPNLESLSVSINFLLVHRDPDYSDGPETIGALPLSPAEDAIIPPLQSLSLSGYATMREDMEAWKTKVPWHTLRSLKLGPQENINVYGVATGKVHNLRV</sequence>
<keyword evidence="2" id="KW-1185">Reference proteome</keyword>
<dbReference type="STRING" id="303698.A0A1V6T4G7"/>
<organism evidence="1 2">
    <name type="scientific">Penicillium steckii</name>
    <dbReference type="NCBI Taxonomy" id="303698"/>
    <lineage>
        <taxon>Eukaryota</taxon>
        <taxon>Fungi</taxon>
        <taxon>Dikarya</taxon>
        <taxon>Ascomycota</taxon>
        <taxon>Pezizomycotina</taxon>
        <taxon>Eurotiomycetes</taxon>
        <taxon>Eurotiomycetidae</taxon>
        <taxon>Eurotiales</taxon>
        <taxon>Aspergillaceae</taxon>
        <taxon>Penicillium</taxon>
    </lineage>
</organism>
<dbReference type="AlphaFoldDB" id="A0A1V6T4G7"/>
<dbReference type="Proteomes" id="UP000191285">
    <property type="component" value="Unassembled WGS sequence"/>
</dbReference>
<gene>
    <name evidence="1" type="ORF">PENSTE_c012G10148</name>
</gene>
<comment type="caution">
    <text evidence="1">The sequence shown here is derived from an EMBL/GenBank/DDBJ whole genome shotgun (WGS) entry which is preliminary data.</text>
</comment>
<evidence type="ECO:0000313" key="2">
    <source>
        <dbReference type="Proteomes" id="UP000191285"/>
    </source>
</evidence>
<name>A0A1V6T4G7_9EURO</name>